<accession>A0AB38ZP92</accession>
<reference evidence="2" key="1">
    <citation type="submission" date="2023-06" db="EMBL/GenBank/DDBJ databases">
        <title>Identification of a novel pathogenic adenovirus species in African Grey Parrot unveils distinct lineage within aviadenoviruses.</title>
        <authorList>
            <person name="Das T."/>
            <person name="Raidal S."/>
            <person name="Das S."/>
        </authorList>
    </citation>
    <scope>NUCLEOTIDE SEQUENCE</scope>
    <source>
        <strain evidence="2">CS23-0540</strain>
    </source>
</reference>
<evidence type="ECO:0000313" key="2">
    <source>
        <dbReference type="EMBL" id="XBY87751.1"/>
    </source>
</evidence>
<dbReference type="EMBL" id="OR096706">
    <property type="protein sequence ID" value="XBY87751.1"/>
    <property type="molecule type" value="Genomic_DNA"/>
</dbReference>
<dbReference type="Gene3D" id="3.40.50.300">
    <property type="entry name" value="P-loop containing nucleotide triphosphate hydrolases"/>
    <property type="match status" value="1"/>
</dbReference>
<dbReference type="GO" id="GO:0019079">
    <property type="term" value="P:viral genome replication"/>
    <property type="evidence" value="ECO:0007669"/>
    <property type="project" value="InterPro"/>
</dbReference>
<proteinExistence type="predicted"/>
<name>A0AB38ZP92_9ADEN</name>
<dbReference type="InterPro" id="IPR027417">
    <property type="entry name" value="P-loop_NTPase"/>
</dbReference>
<evidence type="ECO:0000259" key="1">
    <source>
        <dbReference type="Pfam" id="PF01057"/>
    </source>
</evidence>
<dbReference type="InterPro" id="IPR001257">
    <property type="entry name" value="Parvovirus_NS1_helicase"/>
</dbReference>
<dbReference type="Pfam" id="PF01057">
    <property type="entry name" value="Parvo_NS1"/>
    <property type="match status" value="1"/>
</dbReference>
<feature type="domain" description="Parvovirus non-structural protein 1 helicase" evidence="1">
    <location>
        <begin position="14"/>
        <end position="271"/>
    </location>
</feature>
<sequence length="281" mass="32354">MHAFLFWSLGMPSKRWRVVESLMERGITSPALWRALDPAEYRRYKKRNKKGLTVKEILRDVVTHLPWCRTFKVFLLRGVTPTYIETNSVFRLLEANDYCPRSVGTAILRWAEMESPRNTLWISGSPRSGAEALIECLFYLAPLRSVADARRQNPFARCTPSVLIWWNSGRIQEQHVGLVRQVLGGQHVVFPELLWEEGLSRELYRTPVLVSSDAMHLVVDGSGAELDGYAPMLESTMYHLHLTEDLPPDENLTETDVMDFFCWVDSRPATINDNVYDLHQC</sequence>
<organism evidence="2">
    <name type="scientific">Psittacine aviadenovirus B</name>
    <dbReference type="NCBI Taxonomy" id="2169709"/>
    <lineage>
        <taxon>Viruses</taxon>
        <taxon>Varidnaviria</taxon>
        <taxon>Bamfordvirae</taxon>
        <taxon>Preplasmiviricota</taxon>
        <taxon>Polisuviricotina</taxon>
        <taxon>Pharingeaviricetes</taxon>
        <taxon>Rowavirales</taxon>
        <taxon>Adenoviridae</taxon>
        <taxon>Aviadenovirus</taxon>
        <taxon>Aviadenovirus rubri</taxon>
    </lineage>
</organism>
<protein>
    <submittedName>
        <fullName evidence="2">NS1 protein</fullName>
    </submittedName>
</protein>